<dbReference type="CDD" id="cd02440">
    <property type="entry name" value="AdoMet_MTases"/>
    <property type="match status" value="1"/>
</dbReference>
<dbReference type="GO" id="GO:0032259">
    <property type="term" value="P:methylation"/>
    <property type="evidence" value="ECO:0007669"/>
    <property type="project" value="UniProtKB-KW"/>
</dbReference>
<dbReference type="RefSeq" id="WP_161112093.1">
    <property type="nucleotide sequence ID" value="NZ_WWHY01000001.1"/>
</dbReference>
<dbReference type="AlphaFoldDB" id="A0A7K2IZQ0"/>
<accession>A0A7K2IZQ0</accession>
<evidence type="ECO:0000256" key="9">
    <source>
        <dbReference type="ARBA" id="ARBA00030757"/>
    </source>
</evidence>
<evidence type="ECO:0000256" key="4">
    <source>
        <dbReference type="ARBA" id="ARBA00013346"/>
    </source>
</evidence>
<dbReference type="GO" id="GO:0005737">
    <property type="term" value="C:cytoplasm"/>
    <property type="evidence" value="ECO:0007669"/>
    <property type="project" value="UniProtKB-SubCell"/>
</dbReference>
<keyword evidence="6 13" id="KW-0489">Methyltransferase</keyword>
<name>A0A7K2IZQ0_9ACTN</name>
<evidence type="ECO:0000256" key="1">
    <source>
        <dbReference type="ARBA" id="ARBA00004496"/>
    </source>
</evidence>
<keyword evidence="8" id="KW-0949">S-adenosyl-L-methionine</keyword>
<dbReference type="GO" id="GO:0004719">
    <property type="term" value="F:protein-L-isoaspartate (D-aspartate) O-methyltransferase activity"/>
    <property type="evidence" value="ECO:0007669"/>
    <property type="project" value="UniProtKB-EC"/>
</dbReference>
<dbReference type="InterPro" id="IPR029063">
    <property type="entry name" value="SAM-dependent_MTases_sf"/>
</dbReference>
<comment type="caution">
    <text evidence="13">The sequence shown here is derived from an EMBL/GenBank/DDBJ whole genome shotgun (WGS) entry which is preliminary data.</text>
</comment>
<dbReference type="SUPFAM" id="SSF53335">
    <property type="entry name" value="S-adenosyl-L-methionine-dependent methyltransferases"/>
    <property type="match status" value="1"/>
</dbReference>
<evidence type="ECO:0000256" key="7">
    <source>
        <dbReference type="ARBA" id="ARBA00022679"/>
    </source>
</evidence>
<reference evidence="13 14" key="1">
    <citation type="journal article" date="2019" name="Nat. Commun.">
        <title>The antimicrobial potential of Streptomyces from insect microbiomes.</title>
        <authorList>
            <person name="Chevrette M.G."/>
            <person name="Carlson C.M."/>
            <person name="Ortega H.E."/>
            <person name="Thomas C."/>
            <person name="Ananiev G.E."/>
            <person name="Barns K.J."/>
            <person name="Book A.J."/>
            <person name="Cagnazzo J."/>
            <person name="Carlos C."/>
            <person name="Flanigan W."/>
            <person name="Grubbs K.J."/>
            <person name="Horn H.A."/>
            <person name="Hoffmann F.M."/>
            <person name="Klassen J.L."/>
            <person name="Knack J.J."/>
            <person name="Lewin G.R."/>
            <person name="McDonald B.R."/>
            <person name="Muller L."/>
            <person name="Melo W.G.P."/>
            <person name="Pinto-Tomas A.A."/>
            <person name="Schmitz A."/>
            <person name="Wendt-Pienkowski E."/>
            <person name="Wildman S."/>
            <person name="Zhao M."/>
            <person name="Zhang F."/>
            <person name="Bugni T.S."/>
            <person name="Andes D.R."/>
            <person name="Pupo M.T."/>
            <person name="Currie C.R."/>
        </authorList>
    </citation>
    <scope>NUCLEOTIDE SEQUENCE [LARGE SCALE GENOMIC DNA]</scope>
    <source>
        <strain evidence="13 14">SID5840</strain>
    </source>
</reference>
<feature type="region of interest" description="Disordered" evidence="12">
    <location>
        <begin position="72"/>
        <end position="92"/>
    </location>
</feature>
<dbReference type="PANTHER" id="PTHR11579:SF0">
    <property type="entry name" value="PROTEIN-L-ISOASPARTATE(D-ASPARTATE) O-METHYLTRANSFERASE"/>
    <property type="match status" value="1"/>
</dbReference>
<gene>
    <name evidence="13" type="ORF">GTW20_25205</name>
</gene>
<comment type="similarity">
    <text evidence="2">Belongs to the methyltransferase superfamily. L-isoaspartyl/D-aspartyl protein methyltransferase family.</text>
</comment>
<evidence type="ECO:0000256" key="3">
    <source>
        <dbReference type="ARBA" id="ARBA00011890"/>
    </source>
</evidence>
<evidence type="ECO:0000256" key="10">
    <source>
        <dbReference type="ARBA" id="ARBA00031323"/>
    </source>
</evidence>
<dbReference type="EMBL" id="WWHY01000001">
    <property type="protein sequence ID" value="MYR35470.1"/>
    <property type="molecule type" value="Genomic_DNA"/>
</dbReference>
<dbReference type="Proteomes" id="UP000467124">
    <property type="component" value="Unassembled WGS sequence"/>
</dbReference>
<evidence type="ECO:0000256" key="5">
    <source>
        <dbReference type="ARBA" id="ARBA00022490"/>
    </source>
</evidence>
<evidence type="ECO:0000256" key="2">
    <source>
        <dbReference type="ARBA" id="ARBA00005369"/>
    </source>
</evidence>
<dbReference type="PANTHER" id="PTHR11579">
    <property type="entry name" value="PROTEIN-L-ISOASPARTATE O-METHYLTRANSFERASE"/>
    <property type="match status" value="1"/>
</dbReference>
<keyword evidence="5" id="KW-0963">Cytoplasm</keyword>
<evidence type="ECO:0000313" key="13">
    <source>
        <dbReference type="EMBL" id="MYR35470.1"/>
    </source>
</evidence>
<keyword evidence="7 13" id="KW-0808">Transferase</keyword>
<organism evidence="13 14">
    <name type="scientific">Nocardiopsis alba</name>
    <dbReference type="NCBI Taxonomy" id="53437"/>
    <lineage>
        <taxon>Bacteria</taxon>
        <taxon>Bacillati</taxon>
        <taxon>Actinomycetota</taxon>
        <taxon>Actinomycetes</taxon>
        <taxon>Streptosporangiales</taxon>
        <taxon>Nocardiopsidaceae</taxon>
        <taxon>Nocardiopsis</taxon>
    </lineage>
</organism>
<evidence type="ECO:0000256" key="6">
    <source>
        <dbReference type="ARBA" id="ARBA00022603"/>
    </source>
</evidence>
<dbReference type="Gene3D" id="3.40.50.150">
    <property type="entry name" value="Vaccinia Virus protein VP39"/>
    <property type="match status" value="1"/>
</dbReference>
<comment type="subcellular location">
    <subcellularLocation>
        <location evidence="1">Cytoplasm</location>
    </subcellularLocation>
</comment>
<protein>
    <recommendedName>
        <fullName evidence="4">Protein-L-isoaspartate O-methyltransferase</fullName>
        <ecNumber evidence="3">2.1.1.77</ecNumber>
    </recommendedName>
    <alternativeName>
        <fullName evidence="11">L-isoaspartyl protein carboxyl methyltransferase</fullName>
    </alternativeName>
    <alternativeName>
        <fullName evidence="9">Protein L-isoaspartyl methyltransferase</fullName>
    </alternativeName>
    <alternativeName>
        <fullName evidence="10">Protein-beta-aspartate methyltransferase</fullName>
    </alternativeName>
</protein>
<proteinExistence type="inferred from homology"/>
<evidence type="ECO:0000256" key="8">
    <source>
        <dbReference type="ARBA" id="ARBA00022691"/>
    </source>
</evidence>
<dbReference type="Pfam" id="PF01135">
    <property type="entry name" value="PCMT"/>
    <property type="match status" value="1"/>
</dbReference>
<evidence type="ECO:0000256" key="12">
    <source>
        <dbReference type="SAM" id="MobiDB-lite"/>
    </source>
</evidence>
<evidence type="ECO:0000313" key="14">
    <source>
        <dbReference type="Proteomes" id="UP000467124"/>
    </source>
</evidence>
<dbReference type="EC" id="2.1.1.77" evidence="3"/>
<sequence length="383" mass="41949">MSDAITRPNPTDLARDLAARLPGSEHVRAPFATVPRHRFLPDVLWDESSVRHDRSLDPDAWTRTAYTDQALVTQRDDGREDGTGLPTSSSSAPAVMARMLTAARIEPRDRVLEIGTGTGYNAALLSTLAGDDRVTSIEIDPRIAARARRSLIEAEFAPTVLTGDGENFATGLPGPAYDQAIATCTVSRVPAVWIRQVREHGRIVTPWAPTPGAPGGVLAVLDVADGRAEGRFEGGLAFMWARGQRRVGHSPPIGVEADTVARVDDDPRAPWLDGEQALLLSLLMPGWAHGMGQEDDAEEPYVWIASTTCPSWARLHADGRIEQAGERNLVDQAAQVREWWHDQGEPGYTDFGLTVDLARERQTLWLHEPHQTLWSTRRDAPHG</sequence>
<evidence type="ECO:0000256" key="11">
    <source>
        <dbReference type="ARBA" id="ARBA00031350"/>
    </source>
</evidence>
<dbReference type="InterPro" id="IPR000682">
    <property type="entry name" value="PCMT"/>
</dbReference>